<dbReference type="PANTHER" id="PTHR30532:SF24">
    <property type="entry name" value="FERRIC ENTEROBACTIN-BINDING PERIPLASMIC PROTEIN FEPB"/>
    <property type="match status" value="1"/>
</dbReference>
<dbReference type="Pfam" id="PF01497">
    <property type="entry name" value="Peripla_BP_2"/>
    <property type="match status" value="1"/>
</dbReference>
<dbReference type="EMBL" id="BLAE01000012">
    <property type="protein sequence ID" value="GES08829.1"/>
    <property type="molecule type" value="Genomic_DNA"/>
</dbReference>
<dbReference type="InterPro" id="IPR051313">
    <property type="entry name" value="Bact_iron-sidero_bind"/>
</dbReference>
<protein>
    <submittedName>
        <fullName evidence="7">Periplasmic binding protein</fullName>
    </submittedName>
</protein>
<keyword evidence="4 5" id="KW-0732">Signal</keyword>
<dbReference type="GO" id="GO:1901678">
    <property type="term" value="P:iron coordination entity transport"/>
    <property type="evidence" value="ECO:0007669"/>
    <property type="project" value="UniProtKB-ARBA"/>
</dbReference>
<reference evidence="7 8" key="1">
    <citation type="submission" date="2019-10" db="EMBL/GenBank/DDBJ databases">
        <title>Whole genome shotgun sequence of Acrocarpospora macrocephala NBRC 16266.</title>
        <authorList>
            <person name="Ichikawa N."/>
            <person name="Kimura A."/>
            <person name="Kitahashi Y."/>
            <person name="Komaki H."/>
            <person name="Oguchi A."/>
        </authorList>
    </citation>
    <scope>NUCLEOTIDE SEQUENCE [LARGE SCALE GENOMIC DNA]</scope>
    <source>
        <strain evidence="7 8">NBRC 16266</strain>
    </source>
</reference>
<evidence type="ECO:0000256" key="1">
    <source>
        <dbReference type="ARBA" id="ARBA00004196"/>
    </source>
</evidence>
<organism evidence="7 8">
    <name type="scientific">Acrocarpospora macrocephala</name>
    <dbReference type="NCBI Taxonomy" id="150177"/>
    <lineage>
        <taxon>Bacteria</taxon>
        <taxon>Bacillati</taxon>
        <taxon>Actinomycetota</taxon>
        <taxon>Actinomycetes</taxon>
        <taxon>Streptosporangiales</taxon>
        <taxon>Streptosporangiaceae</taxon>
        <taxon>Acrocarpospora</taxon>
    </lineage>
</organism>
<evidence type="ECO:0000256" key="4">
    <source>
        <dbReference type="ARBA" id="ARBA00022729"/>
    </source>
</evidence>
<comment type="similarity">
    <text evidence="2">Belongs to the bacterial solute-binding protein 8 family.</text>
</comment>
<dbReference type="PROSITE" id="PS51257">
    <property type="entry name" value="PROKAR_LIPOPROTEIN"/>
    <property type="match status" value="1"/>
</dbReference>
<keyword evidence="8" id="KW-1185">Reference proteome</keyword>
<feature type="chain" id="PRO_5038755493" evidence="5">
    <location>
        <begin position="23"/>
        <end position="338"/>
    </location>
</feature>
<comment type="subcellular location">
    <subcellularLocation>
        <location evidence="1">Cell envelope</location>
    </subcellularLocation>
</comment>
<dbReference type="GO" id="GO:0030288">
    <property type="term" value="C:outer membrane-bounded periplasmic space"/>
    <property type="evidence" value="ECO:0007669"/>
    <property type="project" value="TreeGrafter"/>
</dbReference>
<evidence type="ECO:0000256" key="2">
    <source>
        <dbReference type="ARBA" id="ARBA00008814"/>
    </source>
</evidence>
<dbReference type="CDD" id="cd01146">
    <property type="entry name" value="FhuD"/>
    <property type="match status" value="1"/>
</dbReference>
<accession>A0A5M3WKZ5</accession>
<dbReference type="SUPFAM" id="SSF53807">
    <property type="entry name" value="Helical backbone' metal receptor"/>
    <property type="match status" value="1"/>
</dbReference>
<feature type="domain" description="Fe/B12 periplasmic-binding" evidence="6">
    <location>
        <begin position="60"/>
        <end position="334"/>
    </location>
</feature>
<proteinExistence type="inferred from homology"/>
<feature type="signal peptide" evidence="5">
    <location>
        <begin position="1"/>
        <end position="22"/>
    </location>
</feature>
<evidence type="ECO:0000256" key="3">
    <source>
        <dbReference type="ARBA" id="ARBA00022448"/>
    </source>
</evidence>
<dbReference type="AlphaFoldDB" id="A0A5M3WKZ5"/>
<name>A0A5M3WKZ5_9ACTN</name>
<dbReference type="Proteomes" id="UP000331127">
    <property type="component" value="Unassembled WGS sequence"/>
</dbReference>
<evidence type="ECO:0000256" key="5">
    <source>
        <dbReference type="SAM" id="SignalP"/>
    </source>
</evidence>
<evidence type="ECO:0000259" key="6">
    <source>
        <dbReference type="PROSITE" id="PS50983"/>
    </source>
</evidence>
<dbReference type="RefSeq" id="WP_174900160.1">
    <property type="nucleotide sequence ID" value="NZ_BAAAHL010000060.1"/>
</dbReference>
<evidence type="ECO:0000313" key="7">
    <source>
        <dbReference type="EMBL" id="GES08829.1"/>
    </source>
</evidence>
<dbReference type="Gene3D" id="3.40.50.1980">
    <property type="entry name" value="Nitrogenase molybdenum iron protein domain"/>
    <property type="match status" value="2"/>
</dbReference>
<sequence length="338" mass="35460">MMKPFRLLVFATGFALALSACGAEPETAAPASAAPATSSAFPVSITHTFGTTEIAKQPERVVTLGIGSEDALLALGVVPVAIPFATYGADEKGMRPWIKDKLQQLGAATPTILSNSEEPPYEEIVNARPDLILATYSGITKEQYDTLSKIAPTVGYPGEAWSTPWKDIVTTAGLAIGKKDDAQKVLDGIGTAVAEAAKAHPELTGKSVAFVWDSSGTFYVYTKADPRVEFGLDLGLTDAPAVSALDSDENLVTYTLSYEKLDSLESDILVNFATTQDEADTFLRADYAQAMSQVKRGTVASIVGAELISAVSPPTALSLTWGLDAYVSALSAAAKKAG</sequence>
<dbReference type="PANTHER" id="PTHR30532">
    <property type="entry name" value="IRON III DICITRATE-BINDING PERIPLASMIC PROTEIN"/>
    <property type="match status" value="1"/>
</dbReference>
<dbReference type="PROSITE" id="PS50983">
    <property type="entry name" value="FE_B12_PBP"/>
    <property type="match status" value="1"/>
</dbReference>
<keyword evidence="3" id="KW-0813">Transport</keyword>
<evidence type="ECO:0000313" key="8">
    <source>
        <dbReference type="Proteomes" id="UP000331127"/>
    </source>
</evidence>
<gene>
    <name evidence="7" type="ORF">Amac_024250</name>
</gene>
<comment type="caution">
    <text evidence="7">The sequence shown here is derived from an EMBL/GenBank/DDBJ whole genome shotgun (WGS) entry which is preliminary data.</text>
</comment>
<dbReference type="InterPro" id="IPR002491">
    <property type="entry name" value="ABC_transptr_periplasmic_BD"/>
</dbReference>